<feature type="compositionally biased region" description="Acidic residues" evidence="1">
    <location>
        <begin position="397"/>
        <end position="408"/>
    </location>
</feature>
<feature type="compositionally biased region" description="Basic and acidic residues" evidence="1">
    <location>
        <begin position="502"/>
        <end position="520"/>
    </location>
</feature>
<dbReference type="OMA" id="YLIWYPA"/>
<gene>
    <name evidence="2" type="ORF">BM221_009936</name>
</gene>
<feature type="region of interest" description="Disordered" evidence="1">
    <location>
        <begin position="501"/>
        <end position="520"/>
    </location>
</feature>
<organism evidence="2 3">
    <name type="scientific">Beauveria bassiana</name>
    <name type="common">White muscardine disease fungus</name>
    <name type="synonym">Tritirachium shiotae</name>
    <dbReference type="NCBI Taxonomy" id="176275"/>
    <lineage>
        <taxon>Eukaryota</taxon>
        <taxon>Fungi</taxon>
        <taxon>Dikarya</taxon>
        <taxon>Ascomycota</taxon>
        <taxon>Pezizomycotina</taxon>
        <taxon>Sordariomycetes</taxon>
        <taxon>Hypocreomycetidae</taxon>
        <taxon>Hypocreales</taxon>
        <taxon>Cordycipitaceae</taxon>
        <taxon>Beauveria</taxon>
    </lineage>
</organism>
<dbReference type="EMBL" id="MRVG01000014">
    <property type="protein sequence ID" value="PMB64143.1"/>
    <property type="molecule type" value="Genomic_DNA"/>
</dbReference>
<protein>
    <submittedName>
        <fullName evidence="2">Uncharacterized protein</fullName>
    </submittedName>
</protein>
<sequence length="550" mass="60708">MQSEASPSHLGRRVMRLCVIRGIRYHEEFAQSPQAQALRAWPGFARALNGARAIMSNRVPDMARDDDVPYCIWHPDTATEDTYRELVRRYPRMAYQVARACAVAGYSELYRVLEDGGSILPDVAVAEEARACGSHDIYMAITSQPVRYRVMDDCSRSILADPQPSGLNGDTATRPMLDVKQKFTIPRGDEDLVLGAGDCDGDEDFEDGDGSDDDFFSMIPEPGFKETMFNIAEDMNIDEFATPEPDDAADLAMAEYLAKPLPPDLPMGNKDILSSRQPTPVTWTDTPACAGPKWFTRKPAASYAAWTAQAIQARMIMSNDLSRLTPDVPRDHLPYLIWYPAVAQPSTYKEVARRCPTMRPAVLRAAIYAKDRTLFDELLDDVEPDPYLVGEARAHDDDDDDDDDEDGDEVRPSYFTRRLLARAEKLGLADEMGNARSDRWGGADSWKRFSVHGMPESGNWLFGGPSIAGAAQDPGIYNVALSALALSPGGANANVAVLSTRQEAEAPPAEKPKKETPEDFKKWLQTVAEAAEELKNMVEKVANGDSGKTN</sequence>
<reference evidence="2 3" key="1">
    <citation type="journal article" date="2016" name="Appl. Microbiol. Biotechnol.">
        <title>Characterization of T-DNA insertion mutants with decreased virulence in the entomopathogenic fungus Beauveria bassiana JEF-007.</title>
        <authorList>
            <person name="Kim S."/>
            <person name="Lee S.J."/>
            <person name="Nai Y.S."/>
            <person name="Yu J.S."/>
            <person name="Lee M.R."/>
            <person name="Yang Y.T."/>
            <person name="Kim J.S."/>
        </authorList>
    </citation>
    <scope>NUCLEOTIDE SEQUENCE [LARGE SCALE GENOMIC DNA]</scope>
    <source>
        <strain evidence="2 3">JEF-007</strain>
    </source>
</reference>
<feature type="region of interest" description="Disordered" evidence="1">
    <location>
        <begin position="391"/>
        <end position="413"/>
    </location>
</feature>
<evidence type="ECO:0000313" key="3">
    <source>
        <dbReference type="Proteomes" id="UP000235728"/>
    </source>
</evidence>
<proteinExistence type="predicted"/>
<evidence type="ECO:0000313" key="2">
    <source>
        <dbReference type="EMBL" id="PMB64143.1"/>
    </source>
</evidence>
<name>A0A2N6NA51_BEABA</name>
<evidence type="ECO:0000256" key="1">
    <source>
        <dbReference type="SAM" id="MobiDB-lite"/>
    </source>
</evidence>
<comment type="caution">
    <text evidence="2">The sequence shown here is derived from an EMBL/GenBank/DDBJ whole genome shotgun (WGS) entry which is preliminary data.</text>
</comment>
<dbReference type="AlphaFoldDB" id="A0A2N6NA51"/>
<dbReference type="Proteomes" id="UP000235728">
    <property type="component" value="Unassembled WGS sequence"/>
</dbReference>
<accession>A0A2N6NA51</accession>